<gene>
    <name evidence="2" type="ORF">KIW84_011044</name>
</gene>
<reference evidence="2 3" key="1">
    <citation type="journal article" date="2022" name="Nat. Genet.">
        <title>Improved pea reference genome and pan-genome highlight genomic features and evolutionary characteristics.</title>
        <authorList>
            <person name="Yang T."/>
            <person name="Liu R."/>
            <person name="Luo Y."/>
            <person name="Hu S."/>
            <person name="Wang D."/>
            <person name="Wang C."/>
            <person name="Pandey M.K."/>
            <person name="Ge S."/>
            <person name="Xu Q."/>
            <person name="Li N."/>
            <person name="Li G."/>
            <person name="Huang Y."/>
            <person name="Saxena R.K."/>
            <person name="Ji Y."/>
            <person name="Li M."/>
            <person name="Yan X."/>
            <person name="He Y."/>
            <person name="Liu Y."/>
            <person name="Wang X."/>
            <person name="Xiang C."/>
            <person name="Varshney R.K."/>
            <person name="Ding H."/>
            <person name="Gao S."/>
            <person name="Zong X."/>
        </authorList>
    </citation>
    <scope>NUCLEOTIDE SEQUENCE [LARGE SCALE GENOMIC DNA]</scope>
    <source>
        <strain evidence="2 3">cv. Zhongwan 6</strain>
    </source>
</reference>
<comment type="caution">
    <text evidence="2">The sequence shown here is derived from an EMBL/GenBank/DDBJ whole genome shotgun (WGS) entry which is preliminary data.</text>
</comment>
<dbReference type="Proteomes" id="UP001058974">
    <property type="component" value="Chromosome 1"/>
</dbReference>
<evidence type="ECO:0000313" key="3">
    <source>
        <dbReference type="Proteomes" id="UP001058974"/>
    </source>
</evidence>
<organism evidence="2 3">
    <name type="scientific">Pisum sativum</name>
    <name type="common">Garden pea</name>
    <name type="synonym">Lathyrus oleraceus</name>
    <dbReference type="NCBI Taxonomy" id="3888"/>
    <lineage>
        <taxon>Eukaryota</taxon>
        <taxon>Viridiplantae</taxon>
        <taxon>Streptophyta</taxon>
        <taxon>Embryophyta</taxon>
        <taxon>Tracheophyta</taxon>
        <taxon>Spermatophyta</taxon>
        <taxon>Magnoliopsida</taxon>
        <taxon>eudicotyledons</taxon>
        <taxon>Gunneridae</taxon>
        <taxon>Pentapetalae</taxon>
        <taxon>rosids</taxon>
        <taxon>fabids</taxon>
        <taxon>Fabales</taxon>
        <taxon>Fabaceae</taxon>
        <taxon>Papilionoideae</taxon>
        <taxon>50 kb inversion clade</taxon>
        <taxon>NPAAA clade</taxon>
        <taxon>Hologalegina</taxon>
        <taxon>IRL clade</taxon>
        <taxon>Fabeae</taxon>
        <taxon>Lathyrus</taxon>
    </lineage>
</organism>
<accession>A0A9D4YLK7</accession>
<dbReference type="AlphaFoldDB" id="A0A9D4YLK7"/>
<feature type="domain" description="Reverse transcriptase zinc-binding" evidence="1">
    <location>
        <begin position="64"/>
        <end position="96"/>
    </location>
</feature>
<name>A0A9D4YLK7_PEA</name>
<dbReference type="InterPro" id="IPR026960">
    <property type="entry name" value="RVT-Znf"/>
</dbReference>
<evidence type="ECO:0000259" key="1">
    <source>
        <dbReference type="Pfam" id="PF13966"/>
    </source>
</evidence>
<protein>
    <recommendedName>
        <fullName evidence="1">Reverse transcriptase zinc-binding domain-containing protein</fullName>
    </recommendedName>
</protein>
<evidence type="ECO:0000313" key="2">
    <source>
        <dbReference type="EMBL" id="KAI5441836.1"/>
    </source>
</evidence>
<keyword evidence="3" id="KW-1185">Reference proteome</keyword>
<sequence length="96" mass="11358">MDECLSGHQKQGVYGITVRNLMLPNVKQWDMSVIRDLFNFADAEEILQIVEELTYDHESGRWEEDWCSLWNIKAPPKVKHLLWRICKGCLPTRDRL</sequence>
<proteinExistence type="predicted"/>
<dbReference type="Pfam" id="PF13966">
    <property type="entry name" value="zf-RVT"/>
    <property type="match status" value="1"/>
</dbReference>
<dbReference type="Gramene" id="Psat01G0104400-T1">
    <property type="protein sequence ID" value="KAI5441836.1"/>
    <property type="gene ID" value="KIW84_011044"/>
</dbReference>
<dbReference type="EMBL" id="JAMSHJ010000001">
    <property type="protein sequence ID" value="KAI5441836.1"/>
    <property type="molecule type" value="Genomic_DNA"/>
</dbReference>